<dbReference type="AlphaFoldDB" id="A0A2U8WLR4"/>
<dbReference type="EMBL" id="CP029553">
    <property type="protein sequence ID" value="AWN47194.1"/>
    <property type="molecule type" value="Genomic_DNA"/>
</dbReference>
<proteinExistence type="predicted"/>
<dbReference type="RefSeq" id="WP_109959525.1">
    <property type="nucleotide sequence ID" value="NZ_CP029553.1"/>
</dbReference>
<sequence length="153" mass="17041">MLSSTTPIEAFRASRARHLATRASARAVVSTPRGPMPDVLVVEAAGYETAREHPTAVVVDRERRCLRRNRLRLDMRSEQGFRLVEFILIHRDQDTVSRAKAIKVARAGLPKASQRHTSHLVAQANRAFAPLGLRVESIWGGSLRLVVVERSEA</sequence>
<evidence type="ECO:0000313" key="2">
    <source>
        <dbReference type="Proteomes" id="UP000245444"/>
    </source>
</evidence>
<evidence type="ECO:0000313" key="1">
    <source>
        <dbReference type="EMBL" id="AWN47194.1"/>
    </source>
</evidence>
<accession>A0A2U8WLR4</accession>
<dbReference type="KEGG" id="mtea:DK419_13425"/>
<organism evidence="1 2">
    <name type="scientific">Methylobacterium terrae</name>
    <dbReference type="NCBI Taxonomy" id="2202827"/>
    <lineage>
        <taxon>Bacteria</taxon>
        <taxon>Pseudomonadati</taxon>
        <taxon>Pseudomonadota</taxon>
        <taxon>Alphaproteobacteria</taxon>
        <taxon>Hyphomicrobiales</taxon>
        <taxon>Methylobacteriaceae</taxon>
        <taxon>Methylobacterium</taxon>
    </lineage>
</organism>
<name>A0A2U8WLR4_9HYPH</name>
<dbReference type="Proteomes" id="UP000245444">
    <property type="component" value="Chromosome"/>
</dbReference>
<reference evidence="1 2" key="1">
    <citation type="submission" date="2018-05" db="EMBL/GenBank/DDBJ databases">
        <title>Complete Genome Sequence of Methylobacterium sp. 17Sr1-28.</title>
        <authorList>
            <person name="Srinivasan S."/>
        </authorList>
    </citation>
    <scope>NUCLEOTIDE SEQUENCE [LARGE SCALE GENOMIC DNA]</scope>
    <source>
        <strain evidence="1 2">17Sr1-28</strain>
    </source>
</reference>
<dbReference type="OrthoDB" id="8006894at2"/>
<keyword evidence="2" id="KW-1185">Reference proteome</keyword>
<protein>
    <submittedName>
        <fullName evidence="1">Uncharacterized protein</fullName>
    </submittedName>
</protein>
<gene>
    <name evidence="1" type="ORF">DK419_13425</name>
</gene>